<gene>
    <name evidence="2" type="ORF">CEK00_11760</name>
</gene>
<evidence type="ECO:0000256" key="1">
    <source>
        <dbReference type="SAM" id="MobiDB-lite"/>
    </source>
</evidence>
<feature type="compositionally biased region" description="Basic and acidic residues" evidence="1">
    <location>
        <begin position="84"/>
        <end position="105"/>
    </location>
</feature>
<name>A0A270NGH9_STEMA</name>
<comment type="caution">
    <text evidence="2">The sequence shown here is derived from an EMBL/GenBank/DDBJ whole genome shotgun (WGS) entry which is preliminary data.</text>
</comment>
<reference evidence="2 3" key="1">
    <citation type="submission" date="2017-06" db="EMBL/GenBank/DDBJ databases">
        <title>Genome sequencing and assembly of Stenotrophomonas maltophilia DF07.</title>
        <authorList>
            <person name="Iyer R."/>
        </authorList>
    </citation>
    <scope>NUCLEOTIDE SEQUENCE [LARGE SCALE GENOMIC DNA]</scope>
    <source>
        <strain evidence="2 3">DF07</strain>
    </source>
</reference>
<dbReference type="RefSeq" id="WP_095378055.1">
    <property type="nucleotide sequence ID" value="NZ_JAEDVB010000068.1"/>
</dbReference>
<dbReference type="AlphaFoldDB" id="A0A270NGH9"/>
<evidence type="ECO:0000313" key="3">
    <source>
        <dbReference type="Proteomes" id="UP000216433"/>
    </source>
</evidence>
<evidence type="ECO:0000313" key="2">
    <source>
        <dbReference type="EMBL" id="PAM71151.1"/>
    </source>
</evidence>
<dbReference type="EMBL" id="NJGC01000012">
    <property type="protein sequence ID" value="PAM71151.1"/>
    <property type="molecule type" value="Genomic_DNA"/>
</dbReference>
<proteinExistence type="predicted"/>
<protein>
    <submittedName>
        <fullName evidence="2">Uncharacterized protein</fullName>
    </submittedName>
</protein>
<dbReference type="Proteomes" id="UP000216433">
    <property type="component" value="Unassembled WGS sequence"/>
</dbReference>
<sequence>MPVLGEDAPAHASSFPTWEQVFEMALTAYLQAHFLPKDVFAAFCNVSEEWLSRLIAVRAVPEPTCTCEEGTIYARASMPFSPTEYDRSSRKRLVDDPRRELGEKS</sequence>
<accession>A0A270NGH9</accession>
<feature type="region of interest" description="Disordered" evidence="1">
    <location>
        <begin position="81"/>
        <end position="105"/>
    </location>
</feature>
<organism evidence="2 3">
    <name type="scientific">Stenotrophomonas maltophilia</name>
    <name type="common">Pseudomonas maltophilia</name>
    <name type="synonym">Xanthomonas maltophilia</name>
    <dbReference type="NCBI Taxonomy" id="40324"/>
    <lineage>
        <taxon>Bacteria</taxon>
        <taxon>Pseudomonadati</taxon>
        <taxon>Pseudomonadota</taxon>
        <taxon>Gammaproteobacteria</taxon>
        <taxon>Lysobacterales</taxon>
        <taxon>Lysobacteraceae</taxon>
        <taxon>Stenotrophomonas</taxon>
        <taxon>Stenotrophomonas maltophilia group</taxon>
    </lineage>
</organism>